<keyword evidence="9" id="KW-0735">Signal-anchor</keyword>
<comment type="function">
    <text evidence="1">Component of the sarcoglycan complex, a subcomplex of the dystrophin-glycoprotein complex which forms a link between the F-actin cytoskeleton and the extracellular matrix.</text>
</comment>
<name>A0A6J1NIT0_BICAN</name>
<evidence type="ECO:0000256" key="5">
    <source>
        <dbReference type="ARBA" id="ARBA00015329"/>
    </source>
</evidence>
<keyword evidence="14" id="KW-0206">Cytoskeleton</keyword>
<evidence type="ECO:0000256" key="12">
    <source>
        <dbReference type="ARBA" id="ARBA00023157"/>
    </source>
</evidence>
<protein>
    <recommendedName>
        <fullName evidence="5">Beta-sarcoglycan</fullName>
    </recommendedName>
</protein>
<evidence type="ECO:0000256" key="6">
    <source>
        <dbReference type="ARBA" id="ARBA00022475"/>
    </source>
</evidence>
<dbReference type="GO" id="GO:0005856">
    <property type="term" value="C:cytoskeleton"/>
    <property type="evidence" value="ECO:0007669"/>
    <property type="project" value="UniProtKB-SubCell"/>
</dbReference>
<dbReference type="Proteomes" id="UP001652582">
    <property type="component" value="Chromosome 26"/>
</dbReference>
<dbReference type="OrthoDB" id="5843723at2759"/>
<reference evidence="18" key="1">
    <citation type="submission" date="2025-08" db="UniProtKB">
        <authorList>
            <consortium name="RefSeq"/>
        </authorList>
    </citation>
    <scope>IDENTIFICATION</scope>
</reference>
<dbReference type="AlphaFoldDB" id="A0A6J1NIT0"/>
<accession>A0A6J1NIT0</accession>
<dbReference type="Pfam" id="PF04790">
    <property type="entry name" value="Sarcoglycan_1"/>
    <property type="match status" value="1"/>
</dbReference>
<evidence type="ECO:0000256" key="14">
    <source>
        <dbReference type="ARBA" id="ARBA00023212"/>
    </source>
</evidence>
<dbReference type="PANTHER" id="PTHR21142">
    <property type="entry name" value="SARCOGLYCANS"/>
    <property type="match status" value="1"/>
</dbReference>
<dbReference type="InterPro" id="IPR006875">
    <property type="entry name" value="Sarcoglycan"/>
</dbReference>
<evidence type="ECO:0000256" key="8">
    <source>
        <dbReference type="ARBA" id="ARBA00022692"/>
    </source>
</evidence>
<evidence type="ECO:0000313" key="18">
    <source>
        <dbReference type="RefSeq" id="XP_023944912.2"/>
    </source>
</evidence>
<dbReference type="RefSeq" id="XP_023944912.2">
    <property type="nucleotide sequence ID" value="XM_024089144.2"/>
</dbReference>
<dbReference type="KEGG" id="bany:112050792"/>
<feature type="transmembrane region" description="Helical" evidence="16">
    <location>
        <begin position="75"/>
        <end position="102"/>
    </location>
</feature>
<keyword evidence="11 16" id="KW-0472">Membrane</keyword>
<keyword evidence="6" id="KW-1003">Cell membrane</keyword>
<keyword evidence="8 16" id="KW-0812">Transmembrane</keyword>
<dbReference type="GO" id="GO:0042383">
    <property type="term" value="C:sarcolemma"/>
    <property type="evidence" value="ECO:0007669"/>
    <property type="project" value="UniProtKB-SubCell"/>
</dbReference>
<keyword evidence="7" id="KW-0963">Cytoplasm</keyword>
<dbReference type="InterPro" id="IPR027659">
    <property type="entry name" value="Sgcb"/>
</dbReference>
<keyword evidence="12" id="KW-1015">Disulfide bond</keyword>
<dbReference type="PANTHER" id="PTHR21142:SF2">
    <property type="entry name" value="BETA-SARCOGLYCAN"/>
    <property type="match status" value="1"/>
</dbReference>
<keyword evidence="17" id="KW-1185">Reference proteome</keyword>
<evidence type="ECO:0000256" key="13">
    <source>
        <dbReference type="ARBA" id="ARBA00023180"/>
    </source>
</evidence>
<comment type="subcellular location">
    <subcellularLocation>
        <location evidence="3">Cell membrane</location>
        <location evidence="3">Sarcolemma</location>
        <topology evidence="3">Single-pass type II membrane protein</topology>
    </subcellularLocation>
    <subcellularLocation>
        <location evidence="2">Cytoplasm</location>
        <location evidence="2">Cytoskeleton</location>
    </subcellularLocation>
</comment>
<dbReference type="GeneID" id="112050792"/>
<comment type="subunit">
    <text evidence="15">Cross-link to form 2 major subcomplexes: one consisting of SGCB, SGCD and SGCG and the other consisting of SGCB and SGCD. The association between SGCB and SGCG is particularly strong while SGCA is loosely associated with the other sarcoglycans.</text>
</comment>
<evidence type="ECO:0000256" key="3">
    <source>
        <dbReference type="ARBA" id="ARBA00004274"/>
    </source>
</evidence>
<evidence type="ECO:0000256" key="9">
    <source>
        <dbReference type="ARBA" id="ARBA00022968"/>
    </source>
</evidence>
<sequence length="341" mass="37244">MNNLNSEMMSNLRGVSPLSEAMSDTLERNRGEKALLTKTASQSQVFLHKTNAVKNYSDKNGNDVSKSMHKGRRTFAFWTLVCLLFVLAIGNLMLTFTILAVLRLGQGLESMEFLPEHNAMKLFGAADLDHVYKRDGLLESFRDAPMSIASDNGSVLFNLQTRLSRAETKLAVNASGVFARGVGALELTDPDTGARVFSTASAALTLGAALNNLHAKQVSTKRISSPVDEDLTLRSESSAHLRGAEGTHMESKELFWKADQDIYLKSINGSVVLSGKEGVFIDVRYLPIALPLNKSEKFHGTGQFKVCVCMPQGKLFRIAVPNGQKVTCSHVNMTDDLNPCS</sequence>
<evidence type="ECO:0000256" key="10">
    <source>
        <dbReference type="ARBA" id="ARBA00022989"/>
    </source>
</evidence>
<keyword evidence="13" id="KW-0325">Glycoprotein</keyword>
<evidence type="ECO:0000256" key="7">
    <source>
        <dbReference type="ARBA" id="ARBA00022490"/>
    </source>
</evidence>
<evidence type="ECO:0000256" key="1">
    <source>
        <dbReference type="ARBA" id="ARBA00002860"/>
    </source>
</evidence>
<evidence type="ECO:0000256" key="15">
    <source>
        <dbReference type="ARBA" id="ARBA00026041"/>
    </source>
</evidence>
<evidence type="ECO:0000313" key="17">
    <source>
        <dbReference type="Proteomes" id="UP001652582"/>
    </source>
</evidence>
<evidence type="ECO:0000256" key="16">
    <source>
        <dbReference type="SAM" id="Phobius"/>
    </source>
</evidence>
<organism evidence="17 18">
    <name type="scientific">Bicyclus anynana</name>
    <name type="common">Squinting bush brown butterfly</name>
    <dbReference type="NCBI Taxonomy" id="110368"/>
    <lineage>
        <taxon>Eukaryota</taxon>
        <taxon>Metazoa</taxon>
        <taxon>Ecdysozoa</taxon>
        <taxon>Arthropoda</taxon>
        <taxon>Hexapoda</taxon>
        <taxon>Insecta</taxon>
        <taxon>Pterygota</taxon>
        <taxon>Neoptera</taxon>
        <taxon>Endopterygota</taxon>
        <taxon>Lepidoptera</taxon>
        <taxon>Glossata</taxon>
        <taxon>Ditrysia</taxon>
        <taxon>Papilionoidea</taxon>
        <taxon>Nymphalidae</taxon>
        <taxon>Satyrinae</taxon>
        <taxon>Satyrini</taxon>
        <taxon>Mycalesina</taxon>
        <taxon>Bicyclus</taxon>
    </lineage>
</organism>
<dbReference type="GO" id="GO:0016012">
    <property type="term" value="C:sarcoglycan complex"/>
    <property type="evidence" value="ECO:0007669"/>
    <property type="project" value="InterPro"/>
</dbReference>
<proteinExistence type="inferred from homology"/>
<evidence type="ECO:0000256" key="2">
    <source>
        <dbReference type="ARBA" id="ARBA00004245"/>
    </source>
</evidence>
<evidence type="ECO:0000256" key="4">
    <source>
        <dbReference type="ARBA" id="ARBA00007574"/>
    </source>
</evidence>
<comment type="similarity">
    <text evidence="4">Belongs to the sarcoglycan beta/delta/gamma/zeta family.</text>
</comment>
<keyword evidence="10 16" id="KW-1133">Transmembrane helix</keyword>
<evidence type="ECO:0000256" key="11">
    <source>
        <dbReference type="ARBA" id="ARBA00023136"/>
    </source>
</evidence>
<gene>
    <name evidence="18" type="primary">LOC112050792</name>
</gene>
<dbReference type="GO" id="GO:0007517">
    <property type="term" value="P:muscle organ development"/>
    <property type="evidence" value="ECO:0007669"/>
    <property type="project" value="InterPro"/>
</dbReference>